<feature type="compositionally biased region" description="Pro residues" evidence="1">
    <location>
        <begin position="152"/>
        <end position="162"/>
    </location>
</feature>
<evidence type="ECO:0000313" key="3">
    <source>
        <dbReference type="Proteomes" id="UP000800094"/>
    </source>
</evidence>
<organism evidence="2 3">
    <name type="scientific">Trematosphaeria pertusa</name>
    <dbReference type="NCBI Taxonomy" id="390896"/>
    <lineage>
        <taxon>Eukaryota</taxon>
        <taxon>Fungi</taxon>
        <taxon>Dikarya</taxon>
        <taxon>Ascomycota</taxon>
        <taxon>Pezizomycotina</taxon>
        <taxon>Dothideomycetes</taxon>
        <taxon>Pleosporomycetidae</taxon>
        <taxon>Pleosporales</taxon>
        <taxon>Massarineae</taxon>
        <taxon>Trematosphaeriaceae</taxon>
        <taxon>Trematosphaeria</taxon>
    </lineage>
</organism>
<keyword evidence="3" id="KW-1185">Reference proteome</keyword>
<dbReference type="EMBL" id="ML987207">
    <property type="protein sequence ID" value="KAF2242694.1"/>
    <property type="molecule type" value="Genomic_DNA"/>
</dbReference>
<name>A0A6A6HWV8_9PLEO</name>
<dbReference type="GeneID" id="54572994"/>
<feature type="region of interest" description="Disordered" evidence="1">
    <location>
        <begin position="18"/>
        <end position="47"/>
    </location>
</feature>
<dbReference type="Proteomes" id="UP000800094">
    <property type="component" value="Unassembled WGS sequence"/>
</dbReference>
<dbReference type="RefSeq" id="XP_033677698.1">
    <property type="nucleotide sequence ID" value="XM_033819664.1"/>
</dbReference>
<dbReference type="AlphaFoldDB" id="A0A6A6HWV8"/>
<proteinExistence type="predicted"/>
<sequence>MECMESISMCILKGYVRREGGRSSEDSGDLERPNARNPRWLAPSLHSSGSSLDSQYTVLCHEPCSHSHSGSGSADGSRPAPIPAQIPPKGNHPNSNTTPACCERNSMMLSSEKACRFLRQRLETSRNQRALLSALRRLAPASDRPRRCSTADPPPPYPAYLH</sequence>
<gene>
    <name evidence="2" type="ORF">BU26DRAFT_130620</name>
</gene>
<protein>
    <submittedName>
        <fullName evidence="2">Uncharacterized protein</fullName>
    </submittedName>
</protein>
<evidence type="ECO:0000313" key="2">
    <source>
        <dbReference type="EMBL" id="KAF2242694.1"/>
    </source>
</evidence>
<feature type="region of interest" description="Disordered" evidence="1">
    <location>
        <begin position="64"/>
        <end position="101"/>
    </location>
</feature>
<evidence type="ECO:0000256" key="1">
    <source>
        <dbReference type="SAM" id="MobiDB-lite"/>
    </source>
</evidence>
<reference evidence="2" key="1">
    <citation type="journal article" date="2020" name="Stud. Mycol.">
        <title>101 Dothideomycetes genomes: a test case for predicting lifestyles and emergence of pathogens.</title>
        <authorList>
            <person name="Haridas S."/>
            <person name="Albert R."/>
            <person name="Binder M."/>
            <person name="Bloem J."/>
            <person name="Labutti K."/>
            <person name="Salamov A."/>
            <person name="Andreopoulos B."/>
            <person name="Baker S."/>
            <person name="Barry K."/>
            <person name="Bills G."/>
            <person name="Bluhm B."/>
            <person name="Cannon C."/>
            <person name="Castanera R."/>
            <person name="Culley D."/>
            <person name="Daum C."/>
            <person name="Ezra D."/>
            <person name="Gonzalez J."/>
            <person name="Henrissat B."/>
            <person name="Kuo A."/>
            <person name="Liang C."/>
            <person name="Lipzen A."/>
            <person name="Lutzoni F."/>
            <person name="Magnuson J."/>
            <person name="Mondo S."/>
            <person name="Nolan M."/>
            <person name="Ohm R."/>
            <person name="Pangilinan J."/>
            <person name="Park H.-J."/>
            <person name="Ramirez L."/>
            <person name="Alfaro M."/>
            <person name="Sun H."/>
            <person name="Tritt A."/>
            <person name="Yoshinaga Y."/>
            <person name="Zwiers L.-H."/>
            <person name="Turgeon B."/>
            <person name="Goodwin S."/>
            <person name="Spatafora J."/>
            <person name="Crous P."/>
            <person name="Grigoriev I."/>
        </authorList>
    </citation>
    <scope>NUCLEOTIDE SEQUENCE</scope>
    <source>
        <strain evidence="2">CBS 122368</strain>
    </source>
</reference>
<feature type="region of interest" description="Disordered" evidence="1">
    <location>
        <begin position="137"/>
        <end position="162"/>
    </location>
</feature>
<accession>A0A6A6HWV8</accession>
<feature type="compositionally biased region" description="Basic and acidic residues" evidence="1">
    <location>
        <begin position="18"/>
        <end position="34"/>
    </location>
</feature>